<evidence type="ECO:0000256" key="3">
    <source>
        <dbReference type="ARBA" id="ARBA00022538"/>
    </source>
</evidence>
<dbReference type="SUPFAM" id="SSF51735">
    <property type="entry name" value="NAD(P)-binding Rossmann-fold domains"/>
    <property type="match status" value="2"/>
</dbReference>
<evidence type="ECO:0000259" key="7">
    <source>
        <dbReference type="PROSITE" id="PS51201"/>
    </source>
</evidence>
<feature type="domain" description="RCK N-terminal" evidence="7">
    <location>
        <begin position="1"/>
        <end position="116"/>
    </location>
</feature>
<dbReference type="Proteomes" id="UP000295777">
    <property type="component" value="Unassembled WGS sequence"/>
</dbReference>
<dbReference type="GO" id="GO:0005886">
    <property type="term" value="C:plasma membrane"/>
    <property type="evidence" value="ECO:0007669"/>
    <property type="project" value="InterPro"/>
</dbReference>
<name>A0A4R1GBT0_9BACT</name>
<feature type="domain" description="RCK C-terminal" evidence="8">
    <location>
        <begin position="361"/>
        <end position="430"/>
    </location>
</feature>
<dbReference type="PROSITE" id="PS51202">
    <property type="entry name" value="RCK_C"/>
    <property type="match status" value="2"/>
</dbReference>
<dbReference type="InterPro" id="IPR050721">
    <property type="entry name" value="Trk_Ktr_HKT_K-transport"/>
</dbReference>
<dbReference type="InterPro" id="IPR036721">
    <property type="entry name" value="RCK_C_sf"/>
</dbReference>
<dbReference type="EMBL" id="SMFV01000002">
    <property type="protein sequence ID" value="TCK05248.1"/>
    <property type="molecule type" value="Genomic_DNA"/>
</dbReference>
<organism evidence="9 10">
    <name type="scientific">Phorcysia thermohydrogeniphila</name>
    <dbReference type="NCBI Taxonomy" id="936138"/>
    <lineage>
        <taxon>Bacteria</taxon>
        <taxon>Pseudomonadati</taxon>
        <taxon>Aquificota</taxon>
        <taxon>Aquificia</taxon>
        <taxon>Desulfurobacteriales</taxon>
        <taxon>Desulfurobacteriaceae</taxon>
        <taxon>Phorcysia</taxon>
    </lineage>
</organism>
<accession>A0A4R1GBT0</accession>
<dbReference type="Gene3D" id="3.30.70.1450">
    <property type="entry name" value="Regulator of K+ conductance, C-terminal domain"/>
    <property type="match status" value="2"/>
</dbReference>
<protein>
    <recommendedName>
        <fullName evidence="1">Trk system potassium uptake protein TrkA</fullName>
    </recommendedName>
</protein>
<dbReference type="PROSITE" id="PS51201">
    <property type="entry name" value="RCK_N"/>
    <property type="match status" value="2"/>
</dbReference>
<dbReference type="InterPro" id="IPR006037">
    <property type="entry name" value="RCK_C"/>
</dbReference>
<evidence type="ECO:0000256" key="2">
    <source>
        <dbReference type="ARBA" id="ARBA00022448"/>
    </source>
</evidence>
<gene>
    <name evidence="9" type="ORF">CLV27_0674</name>
</gene>
<proteinExistence type="predicted"/>
<evidence type="ECO:0000256" key="6">
    <source>
        <dbReference type="ARBA" id="ARBA00023065"/>
    </source>
</evidence>
<dbReference type="RefSeq" id="WP_132525801.1">
    <property type="nucleotide sequence ID" value="NZ_SMFV01000002.1"/>
</dbReference>
<sequence length="430" mass="47677">MKVCIIGAGVVGSYLAKRLSRENHEIAVVDVNADKASQLAYGYDILSVNCDALSVNCLKKVESFELFVVVTESDEKNIAIATLLRSIFGKKRVIVRVSNKAFSSPPVKEFLGCEVVNILSETVQTVLSQIKYPFAHGAVRLESEGIVILKYLVSLNDFLAGKRISELKSVREEVDFTIVAVEREGKVIIPKGESFIFPEDRIYIAVKENRVPELVRALQIRSEPVKMVFVLGYSKFTEELLSVLSDFKGIKVKFFSPDRETCESVSGKFPGVDVFHGEFTDVELLKEEGIGNSDLTVSLSDDEETNILASILAKKLGTKKVCSLILHPEYENIVESIGIDVPLIPRKLLASKVYRQLSRKGFLEVFELSDSLEVVEMTVPKKFSGKTVSELRDSICGLIVAVKKENETKLAKGDTVLLSGETVICIEKRK</sequence>
<dbReference type="OrthoDB" id="9775180at2"/>
<keyword evidence="5" id="KW-0520">NAD</keyword>
<keyword evidence="4" id="KW-0630">Potassium</keyword>
<dbReference type="GO" id="GO:0015079">
    <property type="term" value="F:potassium ion transmembrane transporter activity"/>
    <property type="evidence" value="ECO:0007669"/>
    <property type="project" value="InterPro"/>
</dbReference>
<evidence type="ECO:0000259" key="8">
    <source>
        <dbReference type="PROSITE" id="PS51202"/>
    </source>
</evidence>
<keyword evidence="6" id="KW-0406">Ion transport</keyword>
<feature type="domain" description="RCK C-terminal" evidence="8">
    <location>
        <begin position="136"/>
        <end position="220"/>
    </location>
</feature>
<dbReference type="AlphaFoldDB" id="A0A4R1GBT0"/>
<comment type="caution">
    <text evidence="9">The sequence shown here is derived from an EMBL/GenBank/DDBJ whole genome shotgun (WGS) entry which is preliminary data.</text>
</comment>
<dbReference type="Pfam" id="PF02080">
    <property type="entry name" value="TrkA_C"/>
    <property type="match status" value="1"/>
</dbReference>
<evidence type="ECO:0000313" key="9">
    <source>
        <dbReference type="EMBL" id="TCK05248.1"/>
    </source>
</evidence>
<feature type="domain" description="RCK N-terminal" evidence="7">
    <location>
        <begin position="225"/>
        <end position="343"/>
    </location>
</feature>
<dbReference type="Pfam" id="PF02254">
    <property type="entry name" value="TrkA_N"/>
    <property type="match status" value="2"/>
</dbReference>
<dbReference type="SUPFAM" id="SSF116726">
    <property type="entry name" value="TrkA C-terminal domain-like"/>
    <property type="match status" value="2"/>
</dbReference>
<evidence type="ECO:0000313" key="10">
    <source>
        <dbReference type="Proteomes" id="UP000295777"/>
    </source>
</evidence>
<keyword evidence="2" id="KW-0813">Transport</keyword>
<keyword evidence="10" id="KW-1185">Reference proteome</keyword>
<evidence type="ECO:0000256" key="4">
    <source>
        <dbReference type="ARBA" id="ARBA00022958"/>
    </source>
</evidence>
<dbReference type="InterPro" id="IPR006036">
    <property type="entry name" value="K_uptake_TrkA"/>
</dbReference>
<dbReference type="PRINTS" id="PR00335">
    <property type="entry name" value="KUPTAKETRKA"/>
</dbReference>
<evidence type="ECO:0000256" key="1">
    <source>
        <dbReference type="ARBA" id="ARBA00017378"/>
    </source>
</evidence>
<reference evidence="9 10" key="1">
    <citation type="submission" date="2019-03" db="EMBL/GenBank/DDBJ databases">
        <title>Genomic Encyclopedia of Archaeal and Bacterial Type Strains, Phase II (KMG-II): from individual species to whole genera.</title>
        <authorList>
            <person name="Goeker M."/>
        </authorList>
    </citation>
    <scope>NUCLEOTIDE SEQUENCE [LARGE SCALE GENOMIC DNA]</scope>
    <source>
        <strain evidence="9 10">DSM 24425</strain>
    </source>
</reference>
<dbReference type="PANTHER" id="PTHR43833:SF5">
    <property type="entry name" value="TRK SYSTEM POTASSIUM UPTAKE PROTEIN TRKA"/>
    <property type="match status" value="1"/>
</dbReference>
<dbReference type="PANTHER" id="PTHR43833">
    <property type="entry name" value="POTASSIUM CHANNEL PROTEIN 2-RELATED-RELATED"/>
    <property type="match status" value="1"/>
</dbReference>
<dbReference type="InterPro" id="IPR003148">
    <property type="entry name" value="RCK_N"/>
</dbReference>
<dbReference type="Gene3D" id="3.40.50.720">
    <property type="entry name" value="NAD(P)-binding Rossmann-like Domain"/>
    <property type="match status" value="2"/>
</dbReference>
<keyword evidence="3" id="KW-0633">Potassium transport</keyword>
<evidence type="ECO:0000256" key="5">
    <source>
        <dbReference type="ARBA" id="ARBA00023027"/>
    </source>
</evidence>
<dbReference type="InterPro" id="IPR036291">
    <property type="entry name" value="NAD(P)-bd_dom_sf"/>
</dbReference>